<dbReference type="AlphaFoldDB" id="L2GJB1"/>
<protein>
    <submittedName>
        <fullName evidence="1">Uncharacterized protein</fullName>
    </submittedName>
</protein>
<dbReference type="HOGENOM" id="CLU_3093296_0_0_1"/>
<dbReference type="GeneID" id="19882945"/>
<gene>
    <name evidence="1" type="ORF">VICG_02236</name>
</gene>
<dbReference type="EMBL" id="JH370327">
    <property type="protein sequence ID" value="ELA40729.1"/>
    <property type="molecule type" value="Genomic_DNA"/>
</dbReference>
<dbReference type="RefSeq" id="XP_007605680.1">
    <property type="nucleotide sequence ID" value="XM_007605618.1"/>
</dbReference>
<dbReference type="InParanoid" id="L2GJB1"/>
<feature type="non-terminal residue" evidence="1">
    <location>
        <position position="1"/>
    </location>
</feature>
<sequence length="52" mass="5453">KIHGSSDNVVLISGKNVENRNILSFQVENPPCTSNLRMAGVSIGVACGLILS</sequence>
<evidence type="ECO:0000313" key="1">
    <source>
        <dbReference type="EMBL" id="ELA40729.1"/>
    </source>
</evidence>
<proteinExistence type="predicted"/>
<organism evidence="1 2">
    <name type="scientific">Vittaforma corneae (strain ATCC 50505)</name>
    <name type="common">Microsporidian parasite</name>
    <name type="synonym">Nosema corneum</name>
    <dbReference type="NCBI Taxonomy" id="993615"/>
    <lineage>
        <taxon>Eukaryota</taxon>
        <taxon>Fungi</taxon>
        <taxon>Fungi incertae sedis</taxon>
        <taxon>Microsporidia</taxon>
        <taxon>Nosematidae</taxon>
        <taxon>Vittaforma</taxon>
    </lineage>
</organism>
<keyword evidence="2" id="KW-1185">Reference proteome</keyword>
<name>L2GJB1_VITCO</name>
<evidence type="ECO:0000313" key="2">
    <source>
        <dbReference type="Proteomes" id="UP000011082"/>
    </source>
</evidence>
<dbReference type="Proteomes" id="UP000011082">
    <property type="component" value="Unassembled WGS sequence"/>
</dbReference>
<reference evidence="2" key="1">
    <citation type="submission" date="2011-05" db="EMBL/GenBank/DDBJ databases">
        <title>The genome sequence of Vittaforma corneae strain ATCC 50505.</title>
        <authorList>
            <consortium name="The Broad Institute Genome Sequencing Platform"/>
            <person name="Cuomo C."/>
            <person name="Didier E."/>
            <person name="Bowers L."/>
            <person name="Young S.K."/>
            <person name="Zeng Q."/>
            <person name="Gargeya S."/>
            <person name="Fitzgerald M."/>
            <person name="Haas B."/>
            <person name="Abouelleil A."/>
            <person name="Alvarado L."/>
            <person name="Arachchi H.M."/>
            <person name="Berlin A."/>
            <person name="Chapman S.B."/>
            <person name="Gearin G."/>
            <person name="Goldberg J."/>
            <person name="Griggs A."/>
            <person name="Gujja S."/>
            <person name="Hansen M."/>
            <person name="Heiman D."/>
            <person name="Howarth C."/>
            <person name="Larimer J."/>
            <person name="Lui A."/>
            <person name="MacDonald P.J.P."/>
            <person name="McCowen C."/>
            <person name="Montmayeur A."/>
            <person name="Murphy C."/>
            <person name="Neiman D."/>
            <person name="Pearson M."/>
            <person name="Priest M."/>
            <person name="Roberts A."/>
            <person name="Saif S."/>
            <person name="Shea T."/>
            <person name="Sisk P."/>
            <person name="Stolte C."/>
            <person name="Sykes S."/>
            <person name="Wortman J."/>
            <person name="Nusbaum C."/>
            <person name="Birren B."/>
        </authorList>
    </citation>
    <scope>NUCLEOTIDE SEQUENCE [LARGE SCALE GENOMIC DNA]</scope>
    <source>
        <strain evidence="2">ATCC 50505</strain>
    </source>
</reference>
<dbReference type="VEuPathDB" id="MicrosporidiaDB:VICG_02236"/>
<accession>L2GJB1</accession>